<feature type="chain" id="PRO_5028855527" evidence="1">
    <location>
        <begin position="28"/>
        <end position="68"/>
    </location>
</feature>
<organism evidence="2 3">
    <name type="scientific">Streptococcus sanguinis</name>
    <dbReference type="NCBI Taxonomy" id="1305"/>
    <lineage>
        <taxon>Bacteria</taxon>
        <taxon>Bacillati</taxon>
        <taxon>Bacillota</taxon>
        <taxon>Bacilli</taxon>
        <taxon>Lactobacillales</taxon>
        <taxon>Streptococcaceae</taxon>
        <taxon>Streptococcus</taxon>
    </lineage>
</organism>
<evidence type="ECO:0000313" key="3">
    <source>
        <dbReference type="Proteomes" id="UP000509535"/>
    </source>
</evidence>
<dbReference type="AlphaFoldDB" id="A0A7H8V3L3"/>
<reference evidence="2 3" key="1">
    <citation type="submission" date="2019-06" db="EMBL/GenBank/DDBJ databases">
        <title>The organization of the Streptococcus sanguinis genomes.</title>
        <authorList>
            <person name="Wang H.Y."/>
            <person name="Chen Y.Y.M."/>
            <person name="Wu C.H."/>
        </authorList>
    </citation>
    <scope>NUCLEOTIDE SEQUENCE [LARGE SCALE GENOMIC DNA]</scope>
    <source>
        <strain evidence="2 3">CGMH058</strain>
    </source>
</reference>
<name>A0A7H8V3L3_STRSA</name>
<feature type="signal peptide" evidence="1">
    <location>
        <begin position="1"/>
        <end position="27"/>
    </location>
</feature>
<dbReference type="Proteomes" id="UP000509535">
    <property type="component" value="Chromosome"/>
</dbReference>
<accession>A0A7H8V3L3</accession>
<proteinExistence type="predicted"/>
<gene>
    <name evidence="2" type="ORF">FDP16_10560</name>
</gene>
<dbReference type="RefSeq" id="WP_176798108.1">
    <property type="nucleotide sequence ID" value="NZ_CP040798.1"/>
</dbReference>
<evidence type="ECO:0000313" key="2">
    <source>
        <dbReference type="EMBL" id="QLB50872.1"/>
    </source>
</evidence>
<evidence type="ECO:0000256" key="1">
    <source>
        <dbReference type="SAM" id="SignalP"/>
    </source>
</evidence>
<keyword evidence="1" id="KW-0732">Signal</keyword>
<dbReference type="EMBL" id="CP040798">
    <property type="protein sequence ID" value="QLB50872.1"/>
    <property type="molecule type" value="Genomic_DNA"/>
</dbReference>
<protein>
    <submittedName>
        <fullName evidence="2">Uncharacterized protein</fullName>
    </submittedName>
</protein>
<sequence length="68" mass="7336">MKPSFLKNAVALVSCGLLAFGAAQVQADEQKLPSGTPYDQIGQKIENYYQKHEKTASLLPLLGRSGNT</sequence>